<dbReference type="STRING" id="933852.A0A0C3A7U5"/>
<feature type="domain" description="Amine oxidase" evidence="4">
    <location>
        <begin position="8"/>
        <end position="68"/>
    </location>
</feature>
<evidence type="ECO:0000256" key="3">
    <source>
        <dbReference type="SAM" id="SignalP"/>
    </source>
</evidence>
<evidence type="ECO:0000313" key="5">
    <source>
        <dbReference type="EMBL" id="KIM20690.1"/>
    </source>
</evidence>
<gene>
    <name evidence="5" type="ORF">M408DRAFT_30148</name>
</gene>
<dbReference type="OrthoDB" id="5046242at2759"/>
<feature type="signal peptide" evidence="3">
    <location>
        <begin position="1"/>
        <end position="19"/>
    </location>
</feature>
<dbReference type="AlphaFoldDB" id="A0A0C3A7U5"/>
<accession>A0A0C3A7U5</accession>
<keyword evidence="6" id="KW-1185">Reference proteome</keyword>
<reference evidence="6" key="2">
    <citation type="submission" date="2015-01" db="EMBL/GenBank/DDBJ databases">
        <title>Evolutionary Origins and Diversification of the Mycorrhizal Mutualists.</title>
        <authorList>
            <consortium name="DOE Joint Genome Institute"/>
            <consortium name="Mycorrhizal Genomics Consortium"/>
            <person name="Kohler A."/>
            <person name="Kuo A."/>
            <person name="Nagy L.G."/>
            <person name="Floudas D."/>
            <person name="Copeland A."/>
            <person name="Barry K.W."/>
            <person name="Cichocki N."/>
            <person name="Veneault-Fourrey C."/>
            <person name="LaButti K."/>
            <person name="Lindquist E.A."/>
            <person name="Lipzen A."/>
            <person name="Lundell T."/>
            <person name="Morin E."/>
            <person name="Murat C."/>
            <person name="Riley R."/>
            <person name="Ohm R."/>
            <person name="Sun H."/>
            <person name="Tunlid A."/>
            <person name="Henrissat B."/>
            <person name="Grigoriev I.V."/>
            <person name="Hibbett D.S."/>
            <person name="Martin F."/>
        </authorList>
    </citation>
    <scope>NUCLEOTIDE SEQUENCE [LARGE SCALE GENOMIC DNA]</scope>
    <source>
        <strain evidence="6">MAFF 305830</strain>
    </source>
</reference>
<dbReference type="Proteomes" id="UP000054097">
    <property type="component" value="Unassembled WGS sequence"/>
</dbReference>
<dbReference type="InterPro" id="IPR050281">
    <property type="entry name" value="Flavin_monoamine_oxidase"/>
</dbReference>
<dbReference type="Gene3D" id="3.90.660.10">
    <property type="match status" value="1"/>
</dbReference>
<evidence type="ECO:0000313" key="6">
    <source>
        <dbReference type="Proteomes" id="UP000054097"/>
    </source>
</evidence>
<protein>
    <recommendedName>
        <fullName evidence="4">Amine oxidase domain-containing protein</fullName>
    </recommendedName>
</protein>
<dbReference type="InterPro" id="IPR002937">
    <property type="entry name" value="Amino_oxidase"/>
</dbReference>
<dbReference type="HOGENOM" id="CLU_1469073_0_0_1"/>
<evidence type="ECO:0000256" key="2">
    <source>
        <dbReference type="ARBA" id="ARBA00023002"/>
    </source>
</evidence>
<keyword evidence="2" id="KW-0560">Oxidoreductase</keyword>
<organism evidence="5 6">
    <name type="scientific">Serendipita vermifera MAFF 305830</name>
    <dbReference type="NCBI Taxonomy" id="933852"/>
    <lineage>
        <taxon>Eukaryota</taxon>
        <taxon>Fungi</taxon>
        <taxon>Dikarya</taxon>
        <taxon>Basidiomycota</taxon>
        <taxon>Agaricomycotina</taxon>
        <taxon>Agaricomycetes</taxon>
        <taxon>Sebacinales</taxon>
        <taxon>Serendipitaceae</taxon>
        <taxon>Serendipita</taxon>
    </lineage>
</organism>
<comment type="similarity">
    <text evidence="1">Belongs to the flavin monoamine oxidase family.</text>
</comment>
<dbReference type="SUPFAM" id="SSF54373">
    <property type="entry name" value="FAD-linked reductases, C-terminal domain"/>
    <property type="match status" value="1"/>
</dbReference>
<evidence type="ECO:0000259" key="4">
    <source>
        <dbReference type="Pfam" id="PF01593"/>
    </source>
</evidence>
<evidence type="ECO:0000256" key="1">
    <source>
        <dbReference type="ARBA" id="ARBA00005995"/>
    </source>
</evidence>
<feature type="chain" id="PRO_5002160697" description="Amine oxidase domain-containing protein" evidence="3">
    <location>
        <begin position="20"/>
        <end position="184"/>
    </location>
</feature>
<name>A0A0C3A7U5_SERVB</name>
<dbReference type="PANTHER" id="PTHR10742">
    <property type="entry name" value="FLAVIN MONOAMINE OXIDASE"/>
    <property type="match status" value="1"/>
</dbReference>
<dbReference type="GO" id="GO:0016491">
    <property type="term" value="F:oxidoreductase activity"/>
    <property type="evidence" value="ECO:0007669"/>
    <property type="project" value="UniProtKB-KW"/>
</dbReference>
<dbReference type="EMBL" id="KN824413">
    <property type="protein sequence ID" value="KIM20690.1"/>
    <property type="molecule type" value="Genomic_DNA"/>
</dbReference>
<proteinExistence type="inferred from homology"/>
<sequence length="184" mass="20079">MSNFHVPYILLTLLLGVLRHAPPTFTPPLSIRCQQAIQRLGMGLLDKIVLLYKQAWWADSQSSSAMINILIPSEDNPPRLLGPKGGRISDHGMVKGAFPPRTPEWLEQNSQALMVFGLHAQCGIPALCVFVAGEFGDVAEICTDPQTTEWVTSVVQHWLGGLMRKATDEGDNVKTEGGGVPRPV</sequence>
<dbReference type="Pfam" id="PF01593">
    <property type="entry name" value="Amino_oxidase"/>
    <property type="match status" value="1"/>
</dbReference>
<keyword evidence="3" id="KW-0732">Signal</keyword>
<dbReference type="PANTHER" id="PTHR10742:SF386">
    <property type="entry name" value="LYSINE-SPECIFIC HISTONE DEMETHYLASE 1A"/>
    <property type="match status" value="1"/>
</dbReference>
<reference evidence="5 6" key="1">
    <citation type="submission" date="2014-04" db="EMBL/GenBank/DDBJ databases">
        <authorList>
            <consortium name="DOE Joint Genome Institute"/>
            <person name="Kuo A."/>
            <person name="Zuccaro A."/>
            <person name="Kohler A."/>
            <person name="Nagy L.G."/>
            <person name="Floudas D."/>
            <person name="Copeland A."/>
            <person name="Barry K.W."/>
            <person name="Cichocki N."/>
            <person name="Veneault-Fourrey C."/>
            <person name="LaButti K."/>
            <person name="Lindquist E.A."/>
            <person name="Lipzen A."/>
            <person name="Lundell T."/>
            <person name="Morin E."/>
            <person name="Murat C."/>
            <person name="Sun H."/>
            <person name="Tunlid A."/>
            <person name="Henrissat B."/>
            <person name="Grigoriev I.V."/>
            <person name="Hibbett D.S."/>
            <person name="Martin F."/>
            <person name="Nordberg H.P."/>
            <person name="Cantor M.N."/>
            <person name="Hua S.X."/>
        </authorList>
    </citation>
    <scope>NUCLEOTIDE SEQUENCE [LARGE SCALE GENOMIC DNA]</scope>
    <source>
        <strain evidence="5 6">MAFF 305830</strain>
    </source>
</reference>